<keyword evidence="4" id="KW-1185">Reference proteome</keyword>
<dbReference type="PANTHER" id="PTHR48081:SF6">
    <property type="entry name" value="PEPTIDASE S9 PROLYL OLIGOPEPTIDASE CATALYTIC DOMAIN-CONTAINING PROTEIN"/>
    <property type="match status" value="1"/>
</dbReference>
<dbReference type="PANTHER" id="PTHR48081">
    <property type="entry name" value="AB HYDROLASE SUPERFAMILY PROTEIN C4A8.06C"/>
    <property type="match status" value="1"/>
</dbReference>
<dbReference type="InterPro" id="IPR049492">
    <property type="entry name" value="BD-FAE-like_dom"/>
</dbReference>
<dbReference type="EMBL" id="JBHSSL010000018">
    <property type="protein sequence ID" value="MFC6169375.1"/>
    <property type="molecule type" value="Genomic_DNA"/>
</dbReference>
<dbReference type="InterPro" id="IPR029058">
    <property type="entry name" value="AB_hydrolase_fold"/>
</dbReference>
<keyword evidence="1 3" id="KW-0378">Hydrolase</keyword>
<dbReference type="RefSeq" id="WP_125553089.1">
    <property type="nucleotide sequence ID" value="NZ_JBHSSL010000018.1"/>
</dbReference>
<reference evidence="4" key="1">
    <citation type="journal article" date="2019" name="Int. J. Syst. Evol. Microbiol.">
        <title>The Global Catalogue of Microorganisms (GCM) 10K type strain sequencing project: providing services to taxonomists for standard genome sequencing and annotation.</title>
        <authorList>
            <consortium name="The Broad Institute Genomics Platform"/>
            <consortium name="The Broad Institute Genome Sequencing Center for Infectious Disease"/>
            <person name="Wu L."/>
            <person name="Ma J."/>
        </authorList>
    </citation>
    <scope>NUCLEOTIDE SEQUENCE [LARGE SCALE GENOMIC DNA]</scope>
    <source>
        <strain evidence="4">CCM 8904</strain>
    </source>
</reference>
<name>A0ABW1R919_9LACO</name>
<dbReference type="Proteomes" id="UP001596289">
    <property type="component" value="Unassembled WGS sequence"/>
</dbReference>
<proteinExistence type="predicted"/>
<evidence type="ECO:0000313" key="4">
    <source>
        <dbReference type="Proteomes" id="UP001596289"/>
    </source>
</evidence>
<dbReference type="InterPro" id="IPR050300">
    <property type="entry name" value="GDXG_lipolytic_enzyme"/>
</dbReference>
<dbReference type="GO" id="GO:0016787">
    <property type="term" value="F:hydrolase activity"/>
    <property type="evidence" value="ECO:0007669"/>
    <property type="project" value="UniProtKB-KW"/>
</dbReference>
<accession>A0ABW1R919</accession>
<evidence type="ECO:0000256" key="1">
    <source>
        <dbReference type="ARBA" id="ARBA00022801"/>
    </source>
</evidence>
<organism evidence="3 4">
    <name type="scientific">Loigolactobacillus jiayinensis</name>
    <dbReference type="NCBI Taxonomy" id="2486016"/>
    <lineage>
        <taxon>Bacteria</taxon>
        <taxon>Bacillati</taxon>
        <taxon>Bacillota</taxon>
        <taxon>Bacilli</taxon>
        <taxon>Lactobacillales</taxon>
        <taxon>Lactobacillaceae</taxon>
        <taxon>Loigolactobacillus</taxon>
    </lineage>
</organism>
<protein>
    <submittedName>
        <fullName evidence="3">Alpha/beta hydrolase</fullName>
    </submittedName>
</protein>
<evidence type="ECO:0000313" key="3">
    <source>
        <dbReference type="EMBL" id="MFC6169375.1"/>
    </source>
</evidence>
<sequence length="278" mass="30556">MEFKQVKLQTPQGLNFTIKVYVRQQFTAFPDTRAWPIVLLFPGGGFAGISEREEELAALPFLAKGYQAIVVRYNLITTGPFYPNAALIGLTTINYVRQNAAALHADPNKIVTAGFSAGGHLVAVMNALGNEPAFLAAHQFKETRIQPAAQILSYPVIDLTMGFPQDQAVAQQISSDQRLWHAQKLVTAQTPPTFIWHTVTDELVPVANTAAYLTALIANKVPFENHIYAQGVHGLAFSNVATSRYTHPEDVEPQAASWFPLVINWLAARFKSANQTVI</sequence>
<dbReference type="Gene3D" id="3.40.50.1820">
    <property type="entry name" value="alpha/beta hydrolase"/>
    <property type="match status" value="1"/>
</dbReference>
<gene>
    <name evidence="3" type="ORF">ACFQGP_02140</name>
</gene>
<dbReference type="SUPFAM" id="SSF53474">
    <property type="entry name" value="alpha/beta-Hydrolases"/>
    <property type="match status" value="1"/>
</dbReference>
<feature type="domain" description="BD-FAE-like" evidence="2">
    <location>
        <begin position="33"/>
        <end position="211"/>
    </location>
</feature>
<dbReference type="Pfam" id="PF20434">
    <property type="entry name" value="BD-FAE"/>
    <property type="match status" value="1"/>
</dbReference>
<comment type="caution">
    <text evidence="3">The sequence shown here is derived from an EMBL/GenBank/DDBJ whole genome shotgun (WGS) entry which is preliminary data.</text>
</comment>
<evidence type="ECO:0000259" key="2">
    <source>
        <dbReference type="Pfam" id="PF20434"/>
    </source>
</evidence>